<evidence type="ECO:0000256" key="1">
    <source>
        <dbReference type="ARBA" id="ARBA00022741"/>
    </source>
</evidence>
<dbReference type="InterPro" id="IPR003960">
    <property type="entry name" value="ATPase_AAA_CS"/>
</dbReference>
<gene>
    <name evidence="4" type="ORF">PG994_000416</name>
</gene>
<evidence type="ECO:0000259" key="3">
    <source>
        <dbReference type="SMART" id="SM00382"/>
    </source>
</evidence>
<dbReference type="Proteomes" id="UP001480595">
    <property type="component" value="Unassembled WGS sequence"/>
</dbReference>
<protein>
    <recommendedName>
        <fullName evidence="3">AAA+ ATPase domain-containing protein</fullName>
    </recommendedName>
</protein>
<keyword evidence="5" id="KW-1185">Reference proteome</keyword>
<dbReference type="PANTHER" id="PTHR23077">
    <property type="entry name" value="AAA-FAMILY ATPASE"/>
    <property type="match status" value="1"/>
</dbReference>
<dbReference type="InterPro" id="IPR003959">
    <property type="entry name" value="ATPase_AAA_core"/>
</dbReference>
<keyword evidence="2" id="KW-0067">ATP-binding</keyword>
<dbReference type="InterPro" id="IPR050168">
    <property type="entry name" value="AAA_ATPase_domain"/>
</dbReference>
<evidence type="ECO:0000313" key="5">
    <source>
        <dbReference type="Proteomes" id="UP001480595"/>
    </source>
</evidence>
<keyword evidence="1" id="KW-0547">Nucleotide-binding</keyword>
<dbReference type="GeneID" id="92084888"/>
<dbReference type="SUPFAM" id="SSF52540">
    <property type="entry name" value="P-loop containing nucleoside triphosphate hydrolases"/>
    <property type="match status" value="2"/>
</dbReference>
<dbReference type="Pfam" id="PF00004">
    <property type="entry name" value="AAA"/>
    <property type="match status" value="2"/>
</dbReference>
<dbReference type="SMART" id="SM00382">
    <property type="entry name" value="AAA"/>
    <property type="match status" value="2"/>
</dbReference>
<evidence type="ECO:0000256" key="2">
    <source>
        <dbReference type="ARBA" id="ARBA00022840"/>
    </source>
</evidence>
<dbReference type="RefSeq" id="XP_066722457.1">
    <property type="nucleotide sequence ID" value="XM_066851825.1"/>
</dbReference>
<dbReference type="PROSITE" id="PS00674">
    <property type="entry name" value="AAA"/>
    <property type="match status" value="1"/>
</dbReference>
<dbReference type="Gene3D" id="3.40.50.300">
    <property type="entry name" value="P-loop containing nucleotide triphosphate hydrolases"/>
    <property type="match status" value="2"/>
</dbReference>
<dbReference type="Gene3D" id="1.10.8.60">
    <property type="match status" value="2"/>
</dbReference>
<reference evidence="4 5" key="1">
    <citation type="submission" date="2023-01" db="EMBL/GenBank/DDBJ databases">
        <title>Analysis of 21 Apiospora genomes using comparative genomics revels a genus with tremendous synthesis potential of carbohydrate active enzymes and secondary metabolites.</title>
        <authorList>
            <person name="Sorensen T."/>
        </authorList>
    </citation>
    <scope>NUCLEOTIDE SEQUENCE [LARGE SCALE GENOMIC DNA]</scope>
    <source>
        <strain evidence="4 5">CBS 135458</strain>
    </source>
</reference>
<feature type="domain" description="AAA+ ATPase" evidence="3">
    <location>
        <begin position="231"/>
        <end position="362"/>
    </location>
</feature>
<accession>A0ABR1X663</accession>
<dbReference type="EMBL" id="JAQQWL010000001">
    <property type="protein sequence ID" value="KAK8090911.1"/>
    <property type="molecule type" value="Genomic_DNA"/>
</dbReference>
<feature type="domain" description="AAA+ ATPase" evidence="3">
    <location>
        <begin position="488"/>
        <end position="627"/>
    </location>
</feature>
<evidence type="ECO:0000313" key="4">
    <source>
        <dbReference type="EMBL" id="KAK8090911.1"/>
    </source>
</evidence>
<name>A0ABR1X663_9PEZI</name>
<sequence length="728" mass="80393">MRTGFDGKVRPHTQELPNQKHAAKAYISGQTFYSSGFVVDELCYVESTSGGKKHEAVAVLGDKSVKPNVVLLSRALKEAAGLDLEGTVHISPGPEAPRGAKLVVVREVTPKEAAISTAPIEEEELHHWEYLLKGQLDLSQYVFAGSVINDVYVQGPKRSFKVESVNGLKGHVAKVSRTTKVRVVQDDDDEAADFGLAPRKLELSDLPCMAYQTAKIKLFFDGYGIGIGNETSCCIPIDGSKGTGKTMLLDHIANTGWGKVVRINSSDKVSTIDNYFDTAISSDRQTLILIDNIANLVDPEKRSTVGATNIVEALQRGFESLAAKTKQHRRRPNVAVIVTCRDYHEDVPECLRTRRYFYKRVTLPIPNATERKDIIRYYEPRFPKDCYEEFVSDLGERTHAYTGADLLELLLDAETTMCERTRRSPEGEILWEDIKQALAEVPPTAMHDVTLKPPTVNWNDIGGYNDVKQALQKVIKRTEPEKTPIHKPPKGVMLYGPPGCSKTMTAQAMATESGFNFFAVKGGELLNMYVGETERSIRNLFRRAREASPSIIFFDEIDSLAGSRSGPGGSTSGGGVQAVTTLLTEMDGFEQLGDVFVLAATNRPDALDPALLRPGRFDVMIYVPLPDEKAREAIFSHKAKELNFKDIDAAKLAQQSEGYSGAELAQICNGAFADHDYDGPWPNFMEGVERAIRNAPKGVTRDILNHFEQWNDSRKHNGSGSGGLFQFE</sequence>
<organism evidence="4 5">
    <name type="scientific">Apiospora phragmitis</name>
    <dbReference type="NCBI Taxonomy" id="2905665"/>
    <lineage>
        <taxon>Eukaryota</taxon>
        <taxon>Fungi</taxon>
        <taxon>Dikarya</taxon>
        <taxon>Ascomycota</taxon>
        <taxon>Pezizomycotina</taxon>
        <taxon>Sordariomycetes</taxon>
        <taxon>Xylariomycetidae</taxon>
        <taxon>Amphisphaeriales</taxon>
        <taxon>Apiosporaceae</taxon>
        <taxon>Apiospora</taxon>
    </lineage>
</organism>
<dbReference type="PANTHER" id="PTHR23077:SF27">
    <property type="entry name" value="ATPASE FAMILY GENE 2 PROTEIN HOMOLOG A"/>
    <property type="match status" value="1"/>
</dbReference>
<dbReference type="InterPro" id="IPR003593">
    <property type="entry name" value="AAA+_ATPase"/>
</dbReference>
<dbReference type="InterPro" id="IPR027417">
    <property type="entry name" value="P-loop_NTPase"/>
</dbReference>
<proteinExistence type="predicted"/>
<comment type="caution">
    <text evidence="4">The sequence shown here is derived from an EMBL/GenBank/DDBJ whole genome shotgun (WGS) entry which is preliminary data.</text>
</comment>